<reference evidence="2 3" key="1">
    <citation type="submission" date="2020-09" db="EMBL/GenBank/DDBJ databases">
        <title>Biosynthesis of the nuclear factor of activated T cells inhibitor NFAT-133 and its congeners in Streptomyces pactum.</title>
        <authorList>
            <person name="Zhou W."/>
            <person name="Posri P."/>
            <person name="Abugrain M.E."/>
            <person name="Weisberg A.J."/>
            <person name="Chang J.H."/>
            <person name="Mahmud T."/>
        </authorList>
    </citation>
    <scope>NUCLEOTIDE SEQUENCE [LARGE SCALE GENOMIC DNA]</scope>
    <source>
        <strain evidence="2 3">ATCC 27456</strain>
    </source>
</reference>
<organism evidence="2 3">
    <name type="scientific">Streptomyces pactum</name>
    <dbReference type="NCBI Taxonomy" id="68249"/>
    <lineage>
        <taxon>Bacteria</taxon>
        <taxon>Bacillati</taxon>
        <taxon>Actinomycetota</taxon>
        <taxon>Actinomycetes</taxon>
        <taxon>Kitasatosporales</taxon>
        <taxon>Streptomycetaceae</taxon>
        <taxon>Streptomyces</taxon>
    </lineage>
</organism>
<dbReference type="SUPFAM" id="SSF81301">
    <property type="entry name" value="Nucleotidyltransferase"/>
    <property type="match status" value="1"/>
</dbReference>
<dbReference type="Pfam" id="PF01909">
    <property type="entry name" value="NTP_transf_2"/>
    <property type="match status" value="1"/>
</dbReference>
<dbReference type="Gene3D" id="3.30.460.10">
    <property type="entry name" value="Beta Polymerase, domain 2"/>
    <property type="match status" value="1"/>
</dbReference>
<sequence>MAVPSLHSQFLSDVLPRIRQDARVAGVALTGSLAGGSPDAYSDVDLVLVVEDAAYDAVLRERLALIGSWTSLVAGFTGEHVGEPRLIITLVGPQLLHVDFLFVRVSDFAERPGDPEVLWDRDGLLAGALARRAPATPASDLQWLQWIEDRFWVWVHYGATKLGRGELFETVGFLGYLRETVLGPLAARRVGAVPRGVRHLETVAPDEARDLEATLCGYDRHEAGRALLAAVDLYRRWSDAGGAAVVRRHHAEQLAVRYLHDVIGQGG</sequence>
<gene>
    <name evidence="2" type="ORF">IHE55_26015</name>
</gene>
<name>A0ABS0NS55_9ACTN</name>
<evidence type="ECO:0000259" key="1">
    <source>
        <dbReference type="Pfam" id="PF01909"/>
    </source>
</evidence>
<dbReference type="InterPro" id="IPR043519">
    <property type="entry name" value="NT_sf"/>
</dbReference>
<protein>
    <submittedName>
        <fullName evidence="2">Nucleotidyltransferase domain-containing protein</fullName>
    </submittedName>
</protein>
<dbReference type="RefSeq" id="WP_197991256.1">
    <property type="nucleotide sequence ID" value="NZ_JACYXC010000001.1"/>
</dbReference>
<evidence type="ECO:0000313" key="3">
    <source>
        <dbReference type="Proteomes" id="UP000807371"/>
    </source>
</evidence>
<keyword evidence="3" id="KW-1185">Reference proteome</keyword>
<dbReference type="Proteomes" id="UP000807371">
    <property type="component" value="Unassembled WGS sequence"/>
</dbReference>
<proteinExistence type="predicted"/>
<accession>A0ABS0NS55</accession>
<dbReference type="CDD" id="cd05403">
    <property type="entry name" value="NT_KNTase_like"/>
    <property type="match status" value="1"/>
</dbReference>
<dbReference type="EMBL" id="JACYXC010000001">
    <property type="protein sequence ID" value="MBH5338047.1"/>
    <property type="molecule type" value="Genomic_DNA"/>
</dbReference>
<feature type="domain" description="Polymerase nucleotidyl transferase" evidence="1">
    <location>
        <begin position="14"/>
        <end position="73"/>
    </location>
</feature>
<comment type="caution">
    <text evidence="2">The sequence shown here is derived from an EMBL/GenBank/DDBJ whole genome shotgun (WGS) entry which is preliminary data.</text>
</comment>
<dbReference type="Gene3D" id="1.20.120.330">
    <property type="entry name" value="Nucleotidyltransferases domain 2"/>
    <property type="match status" value="1"/>
</dbReference>
<evidence type="ECO:0000313" key="2">
    <source>
        <dbReference type="EMBL" id="MBH5338047.1"/>
    </source>
</evidence>
<dbReference type="InterPro" id="IPR002934">
    <property type="entry name" value="Polymerase_NTP_transf_dom"/>
</dbReference>